<protein>
    <submittedName>
        <fullName evidence="7">Acetolactate synthase-1/2/3 large subunit/5-guanidino-2-oxopentanoate decarboxylase</fullName>
    </submittedName>
</protein>
<keyword evidence="2 3" id="KW-0786">Thiamine pyrophosphate</keyword>
<comment type="caution">
    <text evidence="7">The sequence shown here is derived from an EMBL/GenBank/DDBJ whole genome shotgun (WGS) entry which is preliminary data.</text>
</comment>
<feature type="domain" description="Thiamine pyrophosphate enzyme TPP-binding" evidence="5">
    <location>
        <begin position="393"/>
        <end position="538"/>
    </location>
</feature>
<dbReference type="PANTHER" id="PTHR18968:SF13">
    <property type="entry name" value="ACETOLACTATE SYNTHASE CATALYTIC SUBUNIT, MITOCHONDRIAL"/>
    <property type="match status" value="1"/>
</dbReference>
<feature type="domain" description="Thiamine pyrophosphate enzyme central" evidence="4">
    <location>
        <begin position="203"/>
        <end position="337"/>
    </location>
</feature>
<proteinExistence type="inferred from homology"/>
<dbReference type="SUPFAM" id="SSF52467">
    <property type="entry name" value="DHS-like NAD/FAD-binding domain"/>
    <property type="match status" value="1"/>
</dbReference>
<evidence type="ECO:0000256" key="2">
    <source>
        <dbReference type="ARBA" id="ARBA00023052"/>
    </source>
</evidence>
<comment type="similarity">
    <text evidence="1 3">Belongs to the TPP enzyme family.</text>
</comment>
<evidence type="ECO:0000313" key="8">
    <source>
        <dbReference type="Proteomes" id="UP001157961"/>
    </source>
</evidence>
<dbReference type="InterPro" id="IPR029061">
    <property type="entry name" value="THDP-binding"/>
</dbReference>
<gene>
    <name evidence="7" type="ORF">SAMN06265373_103438</name>
</gene>
<evidence type="ECO:0000256" key="3">
    <source>
        <dbReference type="RuleBase" id="RU362132"/>
    </source>
</evidence>
<feature type="domain" description="Thiamine pyrophosphate enzyme N-terminal TPP-binding" evidence="6">
    <location>
        <begin position="12"/>
        <end position="123"/>
    </location>
</feature>
<dbReference type="Pfam" id="PF02775">
    <property type="entry name" value="TPP_enzyme_C"/>
    <property type="match status" value="1"/>
</dbReference>
<dbReference type="InterPro" id="IPR045229">
    <property type="entry name" value="TPP_enz"/>
</dbReference>
<reference evidence="7 8" key="1">
    <citation type="submission" date="2017-05" db="EMBL/GenBank/DDBJ databases">
        <authorList>
            <person name="Varghese N."/>
            <person name="Submissions S."/>
        </authorList>
    </citation>
    <scope>NUCLEOTIDE SEQUENCE [LARGE SCALE GENOMIC DNA]</scope>
    <source>
        <strain evidence="7 8">DSM 29734</strain>
    </source>
</reference>
<dbReference type="Pfam" id="PF00205">
    <property type="entry name" value="TPP_enzyme_M"/>
    <property type="match status" value="1"/>
</dbReference>
<dbReference type="SUPFAM" id="SSF52518">
    <property type="entry name" value="Thiamin diphosphate-binding fold (THDP-binding)"/>
    <property type="match status" value="2"/>
</dbReference>
<dbReference type="InterPro" id="IPR012001">
    <property type="entry name" value="Thiamin_PyroP_enz_TPP-bd_dom"/>
</dbReference>
<dbReference type="EMBL" id="FXTY01000003">
    <property type="protein sequence ID" value="SMP19570.1"/>
    <property type="molecule type" value="Genomic_DNA"/>
</dbReference>
<dbReference type="InterPro" id="IPR029035">
    <property type="entry name" value="DHS-like_NAD/FAD-binding_dom"/>
</dbReference>
<dbReference type="Proteomes" id="UP001157961">
    <property type="component" value="Unassembled WGS sequence"/>
</dbReference>
<keyword evidence="8" id="KW-1185">Reference proteome</keyword>
<evidence type="ECO:0000259" key="6">
    <source>
        <dbReference type="Pfam" id="PF02776"/>
    </source>
</evidence>
<name>A0ABY1NVR4_9RHOB</name>
<dbReference type="Gene3D" id="3.40.50.1220">
    <property type="entry name" value="TPP-binding domain"/>
    <property type="match status" value="1"/>
</dbReference>
<evidence type="ECO:0000313" key="7">
    <source>
        <dbReference type="EMBL" id="SMP19570.1"/>
    </source>
</evidence>
<evidence type="ECO:0000259" key="4">
    <source>
        <dbReference type="Pfam" id="PF00205"/>
    </source>
</evidence>
<dbReference type="Gene3D" id="3.40.50.970">
    <property type="match status" value="2"/>
</dbReference>
<sequence length="546" mass="58694">MAAIDQEMRPLGAQISHMLKARGVDVIFGIPGVHNVELYRGIEEAGITHVLARHEQGAGFMADGYARASGKPGVAYVITGPGVCNIMTPLGQAYSDSVSVLTLASCLDDHVGRRGQLHQMQDQRAAAASVCDWAEEARSARAAYDLIDRAFVEFKRKRQRSKYIQVPIGLLGSMVSDAPKKAPGDHASSGGQQVPVSLGGLEQALVDAQKPMFVFGGGLVQNGAPADLTPIEILVRDLMRRSGAAAFMTYAGCGLLSAEESLSFGTYLGRGDSKRIIGDADLVIVIGSELSECDLWRDELGHKGVLVRVDIDAEVLADRHRADITFHCEGRAFVEALLAALPAETAEPRWSIRDIAAVKSRFRAETDAERPGIAGICDVLSEVMPDDAMIYSDMTQFAYVAKEVWDMTRPGHWHHPSGFGTLGYALPASIGGAMARPEKPTVCIAGDYGFQYTVQELGVAVEMKLPIPILLWDNHKLKEIEDSMVASQIAPNAVIALNPDFCKLAESYGCLATEPKTVDELQAALTLAFGADRPTLIRMTSSLSAS</sequence>
<evidence type="ECO:0000259" key="5">
    <source>
        <dbReference type="Pfam" id="PF02775"/>
    </source>
</evidence>
<dbReference type="CDD" id="cd07035">
    <property type="entry name" value="TPP_PYR_POX_like"/>
    <property type="match status" value="1"/>
</dbReference>
<dbReference type="RefSeq" id="WP_283425863.1">
    <property type="nucleotide sequence ID" value="NZ_FXTY01000003.1"/>
</dbReference>
<dbReference type="InterPro" id="IPR011766">
    <property type="entry name" value="TPP_enzyme_TPP-bd"/>
</dbReference>
<dbReference type="PANTHER" id="PTHR18968">
    <property type="entry name" value="THIAMINE PYROPHOSPHATE ENZYMES"/>
    <property type="match status" value="1"/>
</dbReference>
<accession>A0ABY1NVR4</accession>
<organism evidence="7 8">
    <name type="scientific">Shimia sagamensis</name>
    <dbReference type="NCBI Taxonomy" id="1566352"/>
    <lineage>
        <taxon>Bacteria</taxon>
        <taxon>Pseudomonadati</taxon>
        <taxon>Pseudomonadota</taxon>
        <taxon>Alphaproteobacteria</taxon>
        <taxon>Rhodobacterales</taxon>
        <taxon>Roseobacteraceae</taxon>
    </lineage>
</organism>
<dbReference type="Pfam" id="PF02776">
    <property type="entry name" value="TPP_enzyme_N"/>
    <property type="match status" value="1"/>
</dbReference>
<dbReference type="CDD" id="cd00568">
    <property type="entry name" value="TPP_enzymes"/>
    <property type="match status" value="1"/>
</dbReference>
<evidence type="ECO:0000256" key="1">
    <source>
        <dbReference type="ARBA" id="ARBA00007812"/>
    </source>
</evidence>
<dbReference type="InterPro" id="IPR012000">
    <property type="entry name" value="Thiamin_PyroP_enz_cen_dom"/>
</dbReference>